<keyword evidence="1" id="KW-0802">TPR repeat</keyword>
<comment type="caution">
    <text evidence="2">The sequence shown here is derived from an EMBL/GenBank/DDBJ whole genome shotgun (WGS) entry which is preliminary data.</text>
</comment>
<feature type="repeat" description="TPR" evidence="1">
    <location>
        <begin position="157"/>
        <end position="190"/>
    </location>
</feature>
<dbReference type="AlphaFoldDB" id="A0A395VEQ0"/>
<name>A0A395VEQ0_9FIRM</name>
<dbReference type="EMBL" id="QRVL01000001">
    <property type="protein sequence ID" value="RGS42276.1"/>
    <property type="molecule type" value="Genomic_DNA"/>
</dbReference>
<dbReference type="InterPro" id="IPR019734">
    <property type="entry name" value="TPR_rpt"/>
</dbReference>
<sequence>MWEKTMGELILCNQNMAAFPYYVEEAAIGVYSLEELSYYICHNVYLLRSDFMNEDLCNWLERELKLKDAADALREIVRKGGTLSEFVTCLLSQSGYCDRMQIAQIAQQIAELEHKSEYECSKIRADRYVTNGRYAAAIAAYRTLLANQAAENPILVGNVWHNMGKAYTGLFRFREAADCYRKAYGLNENPESLRECLYAYRCLHDDDGFKNTAAECGMTAEEAAEEAHRLSELSRTDEIRQFEEQVDGLFADGQEDEIAGMLAEWKDTYRKNCRI</sequence>
<proteinExistence type="predicted"/>
<evidence type="ECO:0000313" key="2">
    <source>
        <dbReference type="EMBL" id="RGS42276.1"/>
    </source>
</evidence>
<dbReference type="Proteomes" id="UP000266172">
    <property type="component" value="Unassembled WGS sequence"/>
</dbReference>
<evidence type="ECO:0000256" key="1">
    <source>
        <dbReference type="PROSITE-ProRule" id="PRU00339"/>
    </source>
</evidence>
<accession>A0A395VEQ0</accession>
<dbReference type="Pfam" id="PF13181">
    <property type="entry name" value="TPR_8"/>
    <property type="match status" value="1"/>
</dbReference>
<gene>
    <name evidence="2" type="ORF">DWX93_02795</name>
</gene>
<organism evidence="2 3">
    <name type="scientific">Roseburia hominis</name>
    <dbReference type="NCBI Taxonomy" id="301301"/>
    <lineage>
        <taxon>Bacteria</taxon>
        <taxon>Bacillati</taxon>
        <taxon>Bacillota</taxon>
        <taxon>Clostridia</taxon>
        <taxon>Lachnospirales</taxon>
        <taxon>Lachnospiraceae</taxon>
        <taxon>Roseburia</taxon>
    </lineage>
</organism>
<evidence type="ECO:0000313" key="3">
    <source>
        <dbReference type="Proteomes" id="UP000266172"/>
    </source>
</evidence>
<dbReference type="SUPFAM" id="SSF48452">
    <property type="entry name" value="TPR-like"/>
    <property type="match status" value="1"/>
</dbReference>
<protein>
    <submittedName>
        <fullName evidence="2">Uncharacterized protein</fullName>
    </submittedName>
</protein>
<dbReference type="SMART" id="SM00028">
    <property type="entry name" value="TPR"/>
    <property type="match status" value="1"/>
</dbReference>
<reference evidence="2 3" key="1">
    <citation type="submission" date="2018-08" db="EMBL/GenBank/DDBJ databases">
        <title>A genome reference for cultivated species of the human gut microbiota.</title>
        <authorList>
            <person name="Zou Y."/>
            <person name="Xue W."/>
            <person name="Luo G."/>
        </authorList>
    </citation>
    <scope>NUCLEOTIDE SEQUENCE [LARGE SCALE GENOMIC DNA]</scope>
    <source>
        <strain evidence="2 3">AF22-12AC</strain>
    </source>
</reference>
<dbReference type="InterPro" id="IPR011990">
    <property type="entry name" value="TPR-like_helical_dom_sf"/>
</dbReference>
<dbReference type="PROSITE" id="PS50005">
    <property type="entry name" value="TPR"/>
    <property type="match status" value="1"/>
</dbReference>
<dbReference type="Gene3D" id="1.25.40.10">
    <property type="entry name" value="Tetratricopeptide repeat domain"/>
    <property type="match status" value="1"/>
</dbReference>